<feature type="region of interest" description="Disordered" evidence="2">
    <location>
        <begin position="651"/>
        <end position="696"/>
    </location>
</feature>
<dbReference type="VEuPathDB" id="FungiDB:AeMF1_013149"/>
<evidence type="ECO:0000313" key="3">
    <source>
        <dbReference type="EMBL" id="KAF0725452.1"/>
    </source>
</evidence>
<accession>A0A6G0WFY8</accession>
<gene>
    <name evidence="3" type="ORF">Ae201684_016093</name>
</gene>
<organism evidence="3 4">
    <name type="scientific">Aphanomyces euteiches</name>
    <dbReference type="NCBI Taxonomy" id="100861"/>
    <lineage>
        <taxon>Eukaryota</taxon>
        <taxon>Sar</taxon>
        <taxon>Stramenopiles</taxon>
        <taxon>Oomycota</taxon>
        <taxon>Saprolegniomycetes</taxon>
        <taxon>Saprolegniales</taxon>
        <taxon>Verrucalvaceae</taxon>
        <taxon>Aphanomyces</taxon>
    </lineage>
</organism>
<evidence type="ECO:0000256" key="1">
    <source>
        <dbReference type="SAM" id="Coils"/>
    </source>
</evidence>
<dbReference type="AlphaFoldDB" id="A0A6G0WFY8"/>
<keyword evidence="4" id="KW-1185">Reference proteome</keyword>
<name>A0A6G0WFY8_9STRA</name>
<evidence type="ECO:0000256" key="2">
    <source>
        <dbReference type="SAM" id="MobiDB-lite"/>
    </source>
</evidence>
<feature type="coiled-coil region" evidence="1">
    <location>
        <begin position="5"/>
        <end position="209"/>
    </location>
</feature>
<evidence type="ECO:0000313" key="4">
    <source>
        <dbReference type="Proteomes" id="UP000481153"/>
    </source>
</evidence>
<feature type="coiled-coil region" evidence="1">
    <location>
        <begin position="442"/>
        <end position="504"/>
    </location>
</feature>
<comment type="caution">
    <text evidence="3">The sequence shown here is derived from an EMBL/GenBank/DDBJ whole genome shotgun (WGS) entry which is preliminary data.</text>
</comment>
<dbReference type="Proteomes" id="UP000481153">
    <property type="component" value="Unassembled WGS sequence"/>
</dbReference>
<protein>
    <submittedName>
        <fullName evidence="3">Uncharacterized protein</fullName>
    </submittedName>
</protein>
<feature type="compositionally biased region" description="Low complexity" evidence="2">
    <location>
        <begin position="676"/>
        <end position="685"/>
    </location>
</feature>
<reference evidence="3 4" key="1">
    <citation type="submission" date="2019-07" db="EMBL/GenBank/DDBJ databases">
        <title>Genomics analysis of Aphanomyces spp. identifies a new class of oomycete effector associated with host adaptation.</title>
        <authorList>
            <person name="Gaulin E."/>
        </authorList>
    </citation>
    <scope>NUCLEOTIDE SEQUENCE [LARGE SCALE GENOMIC DNA]</scope>
    <source>
        <strain evidence="3 4">ATCC 201684</strain>
    </source>
</reference>
<keyword evidence="1" id="KW-0175">Coiled coil</keyword>
<feature type="compositionally biased region" description="Basic and acidic residues" evidence="2">
    <location>
        <begin position="661"/>
        <end position="674"/>
    </location>
</feature>
<feature type="coiled-coil region" evidence="1">
    <location>
        <begin position="612"/>
        <end position="646"/>
    </location>
</feature>
<dbReference type="EMBL" id="VJMJ01000242">
    <property type="protein sequence ID" value="KAF0725452.1"/>
    <property type="molecule type" value="Genomic_DNA"/>
</dbReference>
<proteinExistence type="predicted"/>
<sequence length="696" mass="80602">MRDLASAFEHERQALVKDLETMRQQLIRKDEQSKKQAAVASSQLIALKKEVADLQSQRALVDKESEMYAQKCKDLTTLLETSYDQHEEDQTKIVKLSENLKRLKKKYDDGLELAKREATISIMNTHEERKSLKANAERLRCKLNAERKEWLDAKQALVEQMEECRAKAETLERELKEARLNDRSHRMSHDQLTAEIRSLKHDLSSARQDHAVAKVAIEKYKSEICRVVEETRVQRDSDQTLVERLQMSQEDATMNWRRRATLFHENCSLKQDLYAAQQKYDALVAKRKQERAASAMLSEELSDVRRNTKRMSIAMEEQSAADAQRLKRSHHEAIQQLKEKHAAELLQLQVDGERKLAKVESAHRVLLEELHETHSQDVQNARQVVEKQMQTAVHQVQALCESTQHQLVSVTKEKEMMEIQVGDLHREIDAWRDKEKRLIQIMEHAQKMNATLEERHVGLECKYLDAQKQIDELMTSIKSLQSTIANQRDLVDEMERSRQTKTEEFAREIACHETEKLECMREIAQLHEQHSQDVLALEILKRNHDHTVKQLTQGQMSANRLIEEQAATIEDLLVSRIAETPNNSTNKGPCRRPECQAIAHELLDFKSSNAQVVDLHTLLVQTNRQVQALEAEKATLQRMLDDQAVTIHELTMQDDDGDHPEDDKWNDPLEDLHRISSSPCPSSPSSRRRQEVPQPL</sequence>